<organism evidence="3 4">
    <name type="scientific">Kineosporia babensis</name>
    <dbReference type="NCBI Taxonomy" id="499548"/>
    <lineage>
        <taxon>Bacteria</taxon>
        <taxon>Bacillati</taxon>
        <taxon>Actinomycetota</taxon>
        <taxon>Actinomycetes</taxon>
        <taxon>Kineosporiales</taxon>
        <taxon>Kineosporiaceae</taxon>
        <taxon>Kineosporia</taxon>
    </lineage>
</organism>
<evidence type="ECO:0000313" key="3">
    <source>
        <dbReference type="EMBL" id="MCD5314018.1"/>
    </source>
</evidence>
<dbReference type="PROSITE" id="PS00455">
    <property type="entry name" value="AMP_BINDING"/>
    <property type="match status" value="1"/>
</dbReference>
<dbReference type="Pfam" id="PF00501">
    <property type="entry name" value="AMP-binding"/>
    <property type="match status" value="1"/>
</dbReference>
<dbReference type="Gene3D" id="3.40.50.12780">
    <property type="entry name" value="N-terminal domain of ligase-like"/>
    <property type="match status" value="1"/>
</dbReference>
<evidence type="ECO:0000313" key="4">
    <source>
        <dbReference type="Proteomes" id="UP001138997"/>
    </source>
</evidence>
<accession>A0A9X1NH25</accession>
<feature type="domain" description="AMP-binding enzyme C-terminal" evidence="2">
    <location>
        <begin position="410"/>
        <end position="483"/>
    </location>
</feature>
<dbReference type="Proteomes" id="UP001138997">
    <property type="component" value="Unassembled WGS sequence"/>
</dbReference>
<dbReference type="InterPro" id="IPR050237">
    <property type="entry name" value="ATP-dep_AMP-bd_enzyme"/>
</dbReference>
<dbReference type="InterPro" id="IPR045851">
    <property type="entry name" value="AMP-bd_C_sf"/>
</dbReference>
<dbReference type="PANTHER" id="PTHR43767">
    <property type="entry name" value="LONG-CHAIN-FATTY-ACID--COA LIGASE"/>
    <property type="match status" value="1"/>
</dbReference>
<sequence>MGTSVGSALNWWARTKGSSPALVFAEDSVDYRTLRDWSGAVARTLHERGVGEGERVGLLGGNTAAWAATAFGVMKAGAVLVPLNPRLVAEELAKLLGDSGTTLVLAERQYLPVLEEVRGAGLVFDVHALEDLAALRGGPADSFRIDRAPHEPVALLFTSGSTGLSKGVICTNRTLLDIVFEASLCEEGLRPGGSSLLLLPLCFTPGLVWGLSMQVVLGGTLVVEEKLDPSRAVRLIEKHRIGTMFGVPLIYESLSRAPEFADADLSSVRTAVIGGAAVSTRLLAAWGAKGVKLRQIYGMTEAGGVATATWPSEAESHPGSCGSGSAFTELKVVRPDGSDCDPGEPGEILLRGPGVTPGYWEDPVTTGQAFRDGWLHSGDLGVCDAEGRLTFLDRMKDLIISGGINISPVEIEQAISTIPGVSEVSVIAARDERFGETPAAIVVAEGLSESEIVQACNRKMADYKVPRYVIVRADALPRLPSGKISKRAVRQEYADIADQQPRVR</sequence>
<dbReference type="PANTHER" id="PTHR43767:SF1">
    <property type="entry name" value="NONRIBOSOMAL PEPTIDE SYNTHASE PES1 (EUROFUNG)-RELATED"/>
    <property type="match status" value="1"/>
</dbReference>
<dbReference type="RefSeq" id="WP_231446198.1">
    <property type="nucleotide sequence ID" value="NZ_JAJOMB010000014.1"/>
</dbReference>
<dbReference type="GO" id="GO:0016878">
    <property type="term" value="F:acid-thiol ligase activity"/>
    <property type="evidence" value="ECO:0007669"/>
    <property type="project" value="UniProtKB-ARBA"/>
</dbReference>
<evidence type="ECO:0000259" key="2">
    <source>
        <dbReference type="Pfam" id="PF13193"/>
    </source>
</evidence>
<dbReference type="InterPro" id="IPR042099">
    <property type="entry name" value="ANL_N_sf"/>
</dbReference>
<proteinExistence type="predicted"/>
<dbReference type="Pfam" id="PF13193">
    <property type="entry name" value="AMP-binding_C"/>
    <property type="match status" value="1"/>
</dbReference>
<reference evidence="3" key="1">
    <citation type="submission" date="2021-11" db="EMBL/GenBank/DDBJ databases">
        <title>Streptomyces corallinus and Kineosporia corallina sp. nov., two new coral-derived marine actinobacteria.</title>
        <authorList>
            <person name="Buangrab K."/>
            <person name="Sutthacheep M."/>
            <person name="Yeemin T."/>
            <person name="Harunari E."/>
            <person name="Igarashi Y."/>
            <person name="Sripreechasak P."/>
            <person name="Kanchanasin P."/>
            <person name="Tanasupawat S."/>
            <person name="Phongsopitanun W."/>
        </authorList>
    </citation>
    <scope>NUCLEOTIDE SEQUENCE</scope>
    <source>
        <strain evidence="3">JCM 31032</strain>
    </source>
</reference>
<feature type="domain" description="AMP-dependent synthetase/ligase" evidence="1">
    <location>
        <begin position="10"/>
        <end position="360"/>
    </location>
</feature>
<dbReference type="InterPro" id="IPR020845">
    <property type="entry name" value="AMP-binding_CS"/>
</dbReference>
<protein>
    <submittedName>
        <fullName evidence="3">AMP-binding protein</fullName>
    </submittedName>
</protein>
<dbReference type="SUPFAM" id="SSF56801">
    <property type="entry name" value="Acetyl-CoA synthetase-like"/>
    <property type="match status" value="1"/>
</dbReference>
<gene>
    <name evidence="3" type="ORF">LR394_24215</name>
</gene>
<dbReference type="InterPro" id="IPR000873">
    <property type="entry name" value="AMP-dep_synth/lig_dom"/>
</dbReference>
<comment type="caution">
    <text evidence="3">The sequence shown here is derived from an EMBL/GenBank/DDBJ whole genome shotgun (WGS) entry which is preliminary data.</text>
</comment>
<dbReference type="Gene3D" id="3.30.300.30">
    <property type="match status" value="1"/>
</dbReference>
<dbReference type="AlphaFoldDB" id="A0A9X1NH25"/>
<keyword evidence="4" id="KW-1185">Reference proteome</keyword>
<name>A0A9X1NH25_9ACTN</name>
<dbReference type="EMBL" id="JAJOMB010000014">
    <property type="protein sequence ID" value="MCD5314018.1"/>
    <property type="molecule type" value="Genomic_DNA"/>
</dbReference>
<dbReference type="InterPro" id="IPR025110">
    <property type="entry name" value="AMP-bd_C"/>
</dbReference>
<evidence type="ECO:0000259" key="1">
    <source>
        <dbReference type="Pfam" id="PF00501"/>
    </source>
</evidence>